<dbReference type="SUPFAM" id="SSF54373">
    <property type="entry name" value="FAD-linked reductases, C-terminal domain"/>
    <property type="match status" value="1"/>
</dbReference>
<dbReference type="PANTHER" id="PTHR43563">
    <property type="entry name" value="AMINE OXIDASE"/>
    <property type="match status" value="1"/>
</dbReference>
<dbReference type="PANTHER" id="PTHR43563:SF1">
    <property type="entry name" value="AMINE OXIDASE [FLAVIN-CONTAINING] B"/>
    <property type="match status" value="1"/>
</dbReference>
<keyword evidence="3" id="KW-0560">Oxidoreductase</keyword>
<dbReference type="RefSeq" id="WP_011766510.1">
    <property type="nucleotide sequence ID" value="NC_008702.1"/>
</dbReference>
<protein>
    <submittedName>
        <fullName evidence="3">Conserved hypothetical monoamine oxidase</fullName>
        <ecNumber evidence="3">1.4.3.4</ecNumber>
    </submittedName>
</protein>
<sequence>MLEVAIVGGGLCGLALANTLQHANRSFALFEARDRLGGRILTRKDAAGTPVDLGPTWFWPDTQPRIARLIADLGLETRAQQEDGTHLMQVEPGGKPSPLSQPDFHGGARRVAGGMDGLVQALAARLPAAGVHLTHALTALRDRGTHVELHFSEPNGERFVLARRVVLALPPRLVEEHVRFDPPLAPRVREAMRDAPTWMAAQAKLVTRYTRAFWREQGLSGTAFTRYPGAVLAETWDASEAGEAGVLGAFLALPAALRDSFGAGLPMLTASHLAQLFGPAAQGGDSLYQDWAQEPHTCSTLDQTPPLLHPDYANRDLRLSHWRDKLYFGGTETAAYGAGYMEGALEAAGRIQRDLTLDWAEAA</sequence>
<dbReference type="eggNOG" id="COG1231">
    <property type="taxonomic scope" value="Bacteria"/>
</dbReference>
<dbReference type="GO" id="GO:0097621">
    <property type="term" value="F:monoamine oxidase activity"/>
    <property type="evidence" value="ECO:0007669"/>
    <property type="project" value="UniProtKB-EC"/>
</dbReference>
<gene>
    <name evidence="3" type="ordered locus">azo2784</name>
</gene>
<evidence type="ECO:0000313" key="4">
    <source>
        <dbReference type="Proteomes" id="UP000002588"/>
    </source>
</evidence>
<dbReference type="InterPro" id="IPR002937">
    <property type="entry name" value="Amino_oxidase"/>
</dbReference>
<dbReference type="Proteomes" id="UP000002588">
    <property type="component" value="Chromosome"/>
</dbReference>
<comment type="similarity">
    <text evidence="1">Belongs to the flavin monoamine oxidase family.</text>
</comment>
<feature type="domain" description="Amine oxidase" evidence="2">
    <location>
        <begin position="103"/>
        <end position="349"/>
    </location>
</feature>
<dbReference type="EC" id="1.4.3.4" evidence="3"/>
<dbReference type="EMBL" id="AM406670">
    <property type="protein sequence ID" value="CAL95400.1"/>
    <property type="molecule type" value="Genomic_DNA"/>
</dbReference>
<accession>A1K995</accession>
<dbReference type="STRING" id="62928.azo2784"/>
<proteinExistence type="inferred from homology"/>
<dbReference type="Gene3D" id="3.50.50.60">
    <property type="entry name" value="FAD/NAD(P)-binding domain"/>
    <property type="match status" value="2"/>
</dbReference>
<evidence type="ECO:0000313" key="3">
    <source>
        <dbReference type="EMBL" id="CAL95400.1"/>
    </source>
</evidence>
<organism evidence="3 4">
    <name type="scientific">Azoarcus sp. (strain BH72)</name>
    <dbReference type="NCBI Taxonomy" id="418699"/>
    <lineage>
        <taxon>Bacteria</taxon>
        <taxon>Pseudomonadati</taxon>
        <taxon>Pseudomonadota</taxon>
        <taxon>Betaproteobacteria</taxon>
        <taxon>Rhodocyclales</taxon>
        <taxon>Zoogloeaceae</taxon>
        <taxon>Azoarcus</taxon>
    </lineage>
</organism>
<evidence type="ECO:0000259" key="2">
    <source>
        <dbReference type="Pfam" id="PF01593"/>
    </source>
</evidence>
<reference evidence="3 4" key="1">
    <citation type="journal article" date="2006" name="Nat. Biotechnol.">
        <title>Complete genome of the mutualistic, N2-fixing grass endophyte Azoarcus sp. strain BH72.</title>
        <authorList>
            <person name="Krause A."/>
            <person name="Ramakumar A."/>
            <person name="Bartels D."/>
            <person name="Battistoni F."/>
            <person name="Bekel T."/>
            <person name="Boch J."/>
            <person name="Boehm M."/>
            <person name="Friedrich F."/>
            <person name="Hurek T."/>
            <person name="Krause L."/>
            <person name="Linke B."/>
            <person name="McHardy A.C."/>
            <person name="Sarkar A."/>
            <person name="Schneiker S."/>
            <person name="Syed A.A."/>
            <person name="Thauer R."/>
            <person name="Vorhoelter F.-J."/>
            <person name="Weidner S."/>
            <person name="Puehler A."/>
            <person name="Reinhold-Hurek B."/>
            <person name="Kaiser O."/>
            <person name="Goesmann A."/>
        </authorList>
    </citation>
    <scope>NUCLEOTIDE SEQUENCE [LARGE SCALE GENOMIC DNA]</scope>
    <source>
        <strain evidence="3 4">BH72</strain>
    </source>
</reference>
<dbReference type="Pfam" id="PF01593">
    <property type="entry name" value="Amino_oxidase"/>
    <property type="match status" value="2"/>
</dbReference>
<dbReference type="SUPFAM" id="SSF51905">
    <property type="entry name" value="FAD/NAD(P)-binding domain"/>
    <property type="match status" value="1"/>
</dbReference>
<name>A1K995_AZOSB</name>
<dbReference type="AlphaFoldDB" id="A1K995"/>
<dbReference type="InterPro" id="IPR036188">
    <property type="entry name" value="FAD/NAD-bd_sf"/>
</dbReference>
<dbReference type="HOGENOM" id="CLU_004498_0_2_4"/>
<feature type="domain" description="Amine oxidase" evidence="2">
    <location>
        <begin position="11"/>
        <end position="85"/>
    </location>
</feature>
<keyword evidence="4" id="KW-1185">Reference proteome</keyword>
<dbReference type="InterPro" id="IPR050703">
    <property type="entry name" value="Flavin_MAO"/>
</dbReference>
<dbReference type="KEGG" id="azo:azo2784"/>
<evidence type="ECO:0000256" key="1">
    <source>
        <dbReference type="ARBA" id="ARBA00005995"/>
    </source>
</evidence>